<proteinExistence type="inferred from homology"/>
<comment type="similarity">
    <text evidence="1">Belongs to the enoyl-CoA hydratase/isomerase family.</text>
</comment>
<dbReference type="PROSITE" id="PS00166">
    <property type="entry name" value="ENOYL_COA_HYDRATASE"/>
    <property type="match status" value="1"/>
</dbReference>
<evidence type="ECO:0008006" key="3">
    <source>
        <dbReference type="Google" id="ProtNLM"/>
    </source>
</evidence>
<dbReference type="GO" id="GO:0016829">
    <property type="term" value="F:lyase activity"/>
    <property type="evidence" value="ECO:0007669"/>
    <property type="project" value="InterPro"/>
</dbReference>
<protein>
    <recommendedName>
        <fullName evidence="3">Benzoyl-CoA-dihydrodiol lyase</fullName>
    </recommendedName>
</protein>
<sequence length="549" mass="61398">MIEFNTQPEQYQHWSLELDGPVATLKLGVNEDGGLQPGYKLKLNSYDLGVDIELHDAVQRLRFEHPEVRTVVLTSAMEKVFCAGANITMLGLSTHAHKVNFCKFTNETRNSIEDATSFSGQTYISAINGTAAGGGYELALASDYIILVDDSSSAISLPEVPLLAVLPGTGGLTRVVDKRKVRRDHADYFCTVTEGMRGKRAVKWKLIDELIPRSKFIEKVKERALEFAQKSSRPENEKGIILTPLNRKIEEDQIIYDHLSIEFERQSGIVNLTVHAPEGDLPSTPESIQAAGANYWPLAMARELDDAIMHLSFNELELGTWVLRTKGDADQLLTVDQTLIQHQEHWLVREIILNLKRVFKRLDLVARSLVALIEPGSCFTGTLLELVLAADRSYMLDGTFEDTDEVPAILRPTEMNFGALPMCNDLTRLQTRFIDDAENVENVRNEISNNLDAATADELGLVTFIPDDIDWEDEVRIAVEERASFSPDALTGMEASLRFAGPETLETKIFGRLTAWQNWIFQRPNAVGEEGALKLYGSGKQSNYDKKRV</sequence>
<dbReference type="PANTHER" id="PTHR11941:SF54">
    <property type="entry name" value="ENOYL-COA HYDRATASE, MITOCHONDRIAL"/>
    <property type="match status" value="1"/>
</dbReference>
<accession>A0A381N2Y3</accession>
<dbReference type="InterPro" id="IPR018376">
    <property type="entry name" value="Enoyl-CoA_hyd/isom_CS"/>
</dbReference>
<dbReference type="PANTHER" id="PTHR11941">
    <property type="entry name" value="ENOYL-COA HYDRATASE-RELATED"/>
    <property type="match status" value="1"/>
</dbReference>
<reference evidence="2" key="1">
    <citation type="submission" date="2018-05" db="EMBL/GenBank/DDBJ databases">
        <authorList>
            <person name="Lanie J.A."/>
            <person name="Ng W.-L."/>
            <person name="Kazmierczak K.M."/>
            <person name="Andrzejewski T.M."/>
            <person name="Davidsen T.M."/>
            <person name="Wayne K.J."/>
            <person name="Tettelin H."/>
            <person name="Glass J.I."/>
            <person name="Rusch D."/>
            <person name="Podicherti R."/>
            <person name="Tsui H.-C.T."/>
            <person name="Winkler M.E."/>
        </authorList>
    </citation>
    <scope>NUCLEOTIDE SEQUENCE</scope>
</reference>
<dbReference type="InterPro" id="IPR029045">
    <property type="entry name" value="ClpP/crotonase-like_dom_sf"/>
</dbReference>
<dbReference type="InterPro" id="IPR017633">
    <property type="entry name" value="Benz-CoA_dihydrodiol_lyase"/>
</dbReference>
<gene>
    <name evidence="2" type="ORF">METZ01_LOCUS872</name>
</gene>
<evidence type="ECO:0000256" key="1">
    <source>
        <dbReference type="ARBA" id="ARBA00005254"/>
    </source>
</evidence>
<evidence type="ECO:0000313" key="2">
    <source>
        <dbReference type="EMBL" id="SUZ48018.1"/>
    </source>
</evidence>
<organism evidence="2">
    <name type="scientific">marine metagenome</name>
    <dbReference type="NCBI Taxonomy" id="408172"/>
    <lineage>
        <taxon>unclassified sequences</taxon>
        <taxon>metagenomes</taxon>
        <taxon>ecological metagenomes</taxon>
    </lineage>
</organism>
<dbReference type="EMBL" id="UINC01000047">
    <property type="protein sequence ID" value="SUZ48018.1"/>
    <property type="molecule type" value="Genomic_DNA"/>
</dbReference>
<dbReference type="GO" id="GO:0006635">
    <property type="term" value="P:fatty acid beta-oxidation"/>
    <property type="evidence" value="ECO:0007669"/>
    <property type="project" value="TreeGrafter"/>
</dbReference>
<name>A0A381N2Y3_9ZZZZ</name>
<dbReference type="Gene3D" id="3.90.226.10">
    <property type="entry name" value="2-enoyl-CoA Hydratase, Chain A, domain 1"/>
    <property type="match status" value="2"/>
</dbReference>
<dbReference type="NCBIfam" id="TIGR03222">
    <property type="entry name" value="benzo_boxC"/>
    <property type="match status" value="1"/>
</dbReference>
<dbReference type="SUPFAM" id="SSF52096">
    <property type="entry name" value="ClpP/crotonase"/>
    <property type="match status" value="2"/>
</dbReference>
<dbReference type="AlphaFoldDB" id="A0A381N2Y3"/>
<dbReference type="InterPro" id="IPR001753">
    <property type="entry name" value="Enoyl-CoA_hydra/iso"/>
</dbReference>
<dbReference type="Pfam" id="PF00378">
    <property type="entry name" value="ECH_1"/>
    <property type="match status" value="1"/>
</dbReference>
<dbReference type="CDD" id="cd06558">
    <property type="entry name" value="crotonase-like"/>
    <property type="match status" value="1"/>
</dbReference>